<gene>
    <name evidence="1" type="ORF">SCODWIG_01010</name>
</gene>
<sequence length="125" mass="14597">MIAFTWYSIYLVVNNMTIIESSALRAHREELEILHDSGHPDPMLASRAVNIFDLGSKRRNWDSVMGSTWMEWLFPITTYRQRSSIANGSYDDQGLYFPVDKKLKRDIQLQNRLLTRLTPRSSMDV</sequence>
<accession>A0A376B3T6</accession>
<evidence type="ECO:0000313" key="2">
    <source>
        <dbReference type="Proteomes" id="UP000262825"/>
    </source>
</evidence>
<dbReference type="AlphaFoldDB" id="A0A376B3T6"/>
<organism evidence="1 2">
    <name type="scientific">Saccharomycodes ludwigii</name>
    <dbReference type="NCBI Taxonomy" id="36035"/>
    <lineage>
        <taxon>Eukaryota</taxon>
        <taxon>Fungi</taxon>
        <taxon>Dikarya</taxon>
        <taxon>Ascomycota</taxon>
        <taxon>Saccharomycotina</taxon>
        <taxon>Saccharomycetes</taxon>
        <taxon>Saccharomycodales</taxon>
        <taxon>Saccharomycodaceae</taxon>
        <taxon>Saccharomycodes</taxon>
    </lineage>
</organism>
<dbReference type="VEuPathDB" id="FungiDB:SCODWIG_01010"/>
<evidence type="ECO:0000313" key="1">
    <source>
        <dbReference type="EMBL" id="SSD59249.1"/>
    </source>
</evidence>
<dbReference type="Proteomes" id="UP000262825">
    <property type="component" value="Unassembled WGS sequence"/>
</dbReference>
<protein>
    <submittedName>
        <fullName evidence="1">Uncharacterized protein</fullName>
    </submittedName>
</protein>
<name>A0A376B3T6_9ASCO</name>
<keyword evidence="2" id="KW-1185">Reference proteome</keyword>
<reference evidence="2" key="1">
    <citation type="submission" date="2018-06" db="EMBL/GenBank/DDBJ databases">
        <authorList>
            <person name="Guldener U."/>
        </authorList>
    </citation>
    <scope>NUCLEOTIDE SEQUENCE [LARGE SCALE GENOMIC DNA]</scope>
    <source>
        <strain evidence="2">UTAD17</strain>
    </source>
</reference>
<proteinExistence type="predicted"/>
<dbReference type="EMBL" id="UFAJ01000113">
    <property type="protein sequence ID" value="SSD59249.1"/>
    <property type="molecule type" value="Genomic_DNA"/>
</dbReference>